<dbReference type="InterPro" id="IPR003591">
    <property type="entry name" value="Leu-rich_rpt_typical-subtyp"/>
</dbReference>
<dbReference type="InterPro" id="IPR001245">
    <property type="entry name" value="Ser-Thr/Tyr_kinase_cat_dom"/>
</dbReference>
<dbReference type="InterPro" id="IPR020635">
    <property type="entry name" value="Tyr_kinase_cat_dom"/>
</dbReference>
<dbReference type="OrthoDB" id="1668230at2759"/>
<feature type="binding site" evidence="10">
    <location>
        <position position="1195"/>
    </location>
    <ligand>
        <name>ATP</name>
        <dbReference type="ChEBI" id="CHEBI:30616"/>
    </ligand>
</feature>
<dbReference type="Pfam" id="PF07714">
    <property type="entry name" value="PK_Tyr_Ser-Thr"/>
    <property type="match status" value="1"/>
</dbReference>
<accession>A0A2P6NHQ2</accession>
<evidence type="ECO:0000256" key="4">
    <source>
        <dbReference type="ARBA" id="ARBA00022679"/>
    </source>
</evidence>
<evidence type="ECO:0000313" key="14">
    <source>
        <dbReference type="Proteomes" id="UP000241769"/>
    </source>
</evidence>
<organism evidence="13 14">
    <name type="scientific">Planoprotostelium fungivorum</name>
    <dbReference type="NCBI Taxonomy" id="1890364"/>
    <lineage>
        <taxon>Eukaryota</taxon>
        <taxon>Amoebozoa</taxon>
        <taxon>Evosea</taxon>
        <taxon>Variosea</taxon>
        <taxon>Cavosteliida</taxon>
        <taxon>Cavosteliaceae</taxon>
        <taxon>Planoprotostelium</taxon>
    </lineage>
</organism>
<keyword evidence="7 10" id="KW-0547">Nucleotide-binding</keyword>
<dbReference type="InterPro" id="IPR013210">
    <property type="entry name" value="LRR_N_plant-typ"/>
</dbReference>
<dbReference type="SUPFAM" id="SSF56112">
    <property type="entry name" value="Protein kinase-like (PK-like)"/>
    <property type="match status" value="1"/>
</dbReference>
<dbReference type="SMART" id="SM00369">
    <property type="entry name" value="LRR_TYP"/>
    <property type="match status" value="6"/>
</dbReference>
<dbReference type="Gene3D" id="1.10.510.10">
    <property type="entry name" value="Transferase(Phosphotransferase) domain 1"/>
    <property type="match status" value="1"/>
</dbReference>
<dbReference type="Gene3D" id="3.80.10.10">
    <property type="entry name" value="Ribonuclease Inhibitor"/>
    <property type="match status" value="5"/>
</dbReference>
<dbReference type="InterPro" id="IPR011009">
    <property type="entry name" value="Kinase-like_dom_sf"/>
</dbReference>
<dbReference type="InParanoid" id="A0A2P6NHQ2"/>
<dbReference type="Gene3D" id="3.30.200.20">
    <property type="entry name" value="Phosphorylase Kinase, domain 1"/>
    <property type="match status" value="1"/>
</dbReference>
<evidence type="ECO:0000256" key="10">
    <source>
        <dbReference type="PROSITE-ProRule" id="PRU10141"/>
    </source>
</evidence>
<evidence type="ECO:0000256" key="8">
    <source>
        <dbReference type="ARBA" id="ARBA00022777"/>
    </source>
</evidence>
<keyword evidence="6" id="KW-0677">Repeat</keyword>
<dbReference type="GO" id="GO:0005524">
    <property type="term" value="F:ATP binding"/>
    <property type="evidence" value="ECO:0007669"/>
    <property type="project" value="UniProtKB-UniRule"/>
</dbReference>
<comment type="subcellular location">
    <subcellularLocation>
        <location evidence="2">Cell membrane</location>
    </subcellularLocation>
    <subcellularLocation>
        <location evidence="1">Membrane</location>
        <topology evidence="1">Single-pass membrane protein</topology>
    </subcellularLocation>
</comment>
<dbReference type="PROSITE" id="PS51450">
    <property type="entry name" value="LRR"/>
    <property type="match status" value="1"/>
</dbReference>
<dbReference type="InterPro" id="IPR001611">
    <property type="entry name" value="Leu-rich_rpt"/>
</dbReference>
<evidence type="ECO:0000256" key="11">
    <source>
        <dbReference type="SAM" id="Phobius"/>
    </source>
</evidence>
<dbReference type="PROSITE" id="PS50011">
    <property type="entry name" value="PROTEIN_KINASE_DOM"/>
    <property type="match status" value="1"/>
</dbReference>
<dbReference type="PROSITE" id="PS00109">
    <property type="entry name" value="PROTEIN_KINASE_TYR"/>
    <property type="match status" value="1"/>
</dbReference>
<sequence>MAIDSITRFSLRRRGEAPGDEKLGSWGIEKNSTCSPQTYTANMQPLASLLIFLSCCVHATLAVSPEVRAILMEFYQSTNGPFWYNTQNNAQPWGVNGTDPCTWGGITCNGASEITQIAVINNNLNGPIPNSFFNLTNLTRIDLSVNYFSDGLKLDFGRMTQLTFLNFAQYSTFTQVTLVSLPSSLTELSLAGLPVTISDEIILSIPRINFLDLSRNPLAANLNFYQLSQCIFLNQLLLSSIGLTGTVPAWMFQRTTYLKLDGNELTLDVPRGCIVQQLDFSGNQAQGPLPNISLCHALFYADLSDNQYTGLISLPSPCPLQMLDLSGNLFTNISDISQCTSLVTMRLSGNQISGPIPNVTLMSSLQNLYLDSNQFTGELRDEFQKSPLLNIDLSTNLLTGTLPPSLFQSSKIQSIILKGNTFYGSVPSFQTPSLQTFDVSYNNLSGGFTRFPPSLVSLYLHYNQFEGLFPDVSNITTLLFCTINNNAFSGPLFNISYVTYFDASHNQFTGSIPLSYHNNPHLYALILDYNLLDGPLPYLNLSFVYFITLSNNRFSGTLPSPLCSSYQFLLTLDLSHNNFTGDLRTFQFPRNFYFLKHLDLSYNHFSGSLFDSQAWIFNANRYWYMQYFDLSHNQFSTPIFGSVVTAYTLDSSLPIFLTYIDLSYNQFYGTPNLQQNQLSYTGLLTVILSNNKLSGNAINTFTYFPSIQDLDLSNNLITGAIPSSLGSLIALTHLNLSSTLLNGKISSIAISRLSSLEVLDLHNNTLAADDLSWIGGMSRLQYADLSYNRFTGSLPPASGLIQLKTFDLSNNQVRGTVDGYCNIKTLNQFIVNNNLLNGTVCSFIGDITTLNLSQNLFSGDISFLSSMTSLQSVDISSNQFSRQLPSLTRLGKLANANFSRNLLVGTIPSLSDLSTLVSIDLSHNQFNDTLPQFTESNGQLSLFDVSYNDITWGSEFYLPNNNVTCSMVGNHFECPISLDARDRCNASCVATSELAANISIKVSGDLSTFNSTRFIQVIASLLAASENRFHINRLRSGSVIVDLTISPPPNQSGEGSAVTLVDQMQDVSFKSSLTTRNYTLLDVSPSIPDPIVSVTDVKGATSNSNTNTYIIVGVVVGAFVIITVVALLAVTHYMRKRNATGPHQVVMIDMSTMNLTDVKQSLIQYEELENMEMIGSGAFGIVFGAQWRGIKVAVKQVKAEYVDEYQVKEFLHEVAVMQNLRPHPHVVLFMGITLPPSPLSIITEYCGGGSLLTYLRQNPELPLDQKMKFIMQIAQGMLHLHMEKIIHRDLAVRNILLTSHLDAKVADFGMSRQQDNVDNAQTTATTIGPIRWMAPEAITERKYSTKTDVFSFGVLVWEIVTNKEPFEGIDNVLVAVAVIKEDARLQIPDDTDILLKKLMDGCWKTAPIERPNFRSLFGMQAPEGADEVFAEEDLSGSGSEIGNPDIHYDAIPTRLFS</sequence>
<dbReference type="SUPFAM" id="SSF52047">
    <property type="entry name" value="RNI-like"/>
    <property type="match status" value="1"/>
</dbReference>
<keyword evidence="3" id="KW-0433">Leucine-rich repeat</keyword>
<dbReference type="Pfam" id="PF08263">
    <property type="entry name" value="LRRNT_2"/>
    <property type="match status" value="1"/>
</dbReference>
<dbReference type="PANTHER" id="PTHR48053:SF126">
    <property type="entry name" value="MDIS1-INTERACTING RECEPTOR LIKE KINASE 2-LIKE ISOFORM X1"/>
    <property type="match status" value="1"/>
</dbReference>
<gene>
    <name evidence="13" type="ORF">PROFUN_04345</name>
</gene>
<dbReference type="Proteomes" id="UP000241769">
    <property type="component" value="Unassembled WGS sequence"/>
</dbReference>
<dbReference type="SUPFAM" id="SSF52058">
    <property type="entry name" value="L domain-like"/>
    <property type="match status" value="3"/>
</dbReference>
<dbReference type="Pfam" id="PF13855">
    <property type="entry name" value="LRR_8"/>
    <property type="match status" value="1"/>
</dbReference>
<dbReference type="GO" id="GO:0005886">
    <property type="term" value="C:plasma membrane"/>
    <property type="evidence" value="ECO:0007669"/>
    <property type="project" value="UniProtKB-SubCell"/>
</dbReference>
<comment type="caution">
    <text evidence="13">The sequence shown here is derived from an EMBL/GenBank/DDBJ whole genome shotgun (WGS) entry which is preliminary data.</text>
</comment>
<feature type="domain" description="Protein kinase" evidence="12">
    <location>
        <begin position="1168"/>
        <end position="1429"/>
    </location>
</feature>
<evidence type="ECO:0000256" key="7">
    <source>
        <dbReference type="ARBA" id="ARBA00022741"/>
    </source>
</evidence>
<keyword evidence="13" id="KW-0675">Receptor</keyword>
<keyword evidence="8 13" id="KW-0418">Kinase</keyword>
<evidence type="ECO:0000259" key="12">
    <source>
        <dbReference type="PROSITE" id="PS50011"/>
    </source>
</evidence>
<keyword evidence="14" id="KW-1185">Reference proteome</keyword>
<dbReference type="PROSITE" id="PS00107">
    <property type="entry name" value="PROTEIN_KINASE_ATP"/>
    <property type="match status" value="1"/>
</dbReference>
<dbReference type="CDD" id="cd13999">
    <property type="entry name" value="STKc_MAP3K-like"/>
    <property type="match status" value="1"/>
</dbReference>
<protein>
    <submittedName>
        <fullName evidence="13">CLL4A clavata1-like receptor S/T protein kinase protein</fullName>
    </submittedName>
</protein>
<dbReference type="InterPro" id="IPR008266">
    <property type="entry name" value="Tyr_kinase_AS"/>
</dbReference>
<dbReference type="PRINTS" id="PR00109">
    <property type="entry name" value="TYRKINASE"/>
</dbReference>
<dbReference type="InterPro" id="IPR051716">
    <property type="entry name" value="Plant_RL_S/T_kinase"/>
</dbReference>
<dbReference type="InterPro" id="IPR032675">
    <property type="entry name" value="LRR_dom_sf"/>
</dbReference>
<dbReference type="Pfam" id="PF00560">
    <property type="entry name" value="LRR_1"/>
    <property type="match status" value="2"/>
</dbReference>
<keyword evidence="4" id="KW-0808">Transferase</keyword>
<keyword evidence="9 10" id="KW-0067">ATP-binding</keyword>
<evidence type="ECO:0000256" key="6">
    <source>
        <dbReference type="ARBA" id="ARBA00022737"/>
    </source>
</evidence>
<keyword evidence="11" id="KW-1133">Transmembrane helix</keyword>
<dbReference type="InterPro" id="IPR017441">
    <property type="entry name" value="Protein_kinase_ATP_BS"/>
</dbReference>
<reference evidence="13 14" key="1">
    <citation type="journal article" date="2018" name="Genome Biol. Evol.">
        <title>Multiple Roots of Fruiting Body Formation in Amoebozoa.</title>
        <authorList>
            <person name="Hillmann F."/>
            <person name="Forbes G."/>
            <person name="Novohradska S."/>
            <person name="Ferling I."/>
            <person name="Riege K."/>
            <person name="Groth M."/>
            <person name="Westermann M."/>
            <person name="Marz M."/>
            <person name="Spaller T."/>
            <person name="Winckler T."/>
            <person name="Schaap P."/>
            <person name="Glockner G."/>
        </authorList>
    </citation>
    <scope>NUCLEOTIDE SEQUENCE [LARGE SCALE GENOMIC DNA]</scope>
    <source>
        <strain evidence="13 14">Jena</strain>
    </source>
</reference>
<dbReference type="InterPro" id="IPR000719">
    <property type="entry name" value="Prot_kinase_dom"/>
</dbReference>
<dbReference type="SMART" id="SM00219">
    <property type="entry name" value="TyrKc"/>
    <property type="match status" value="1"/>
</dbReference>
<dbReference type="FunFam" id="3.30.200.20:FF:000180">
    <property type="entry name" value="serine/threonine-protein kinase STY46-like"/>
    <property type="match status" value="1"/>
</dbReference>
<name>A0A2P6NHQ2_9EUKA</name>
<proteinExistence type="predicted"/>
<dbReference type="GO" id="GO:0004713">
    <property type="term" value="F:protein tyrosine kinase activity"/>
    <property type="evidence" value="ECO:0007669"/>
    <property type="project" value="InterPro"/>
</dbReference>
<keyword evidence="11" id="KW-0812">Transmembrane</keyword>
<keyword evidence="5" id="KW-0732">Signal</keyword>
<evidence type="ECO:0000256" key="3">
    <source>
        <dbReference type="ARBA" id="ARBA00022614"/>
    </source>
</evidence>
<feature type="transmembrane region" description="Helical" evidence="11">
    <location>
        <begin position="1109"/>
        <end position="1130"/>
    </location>
</feature>
<dbReference type="EMBL" id="MDYQ01000081">
    <property type="protein sequence ID" value="PRP83471.1"/>
    <property type="molecule type" value="Genomic_DNA"/>
</dbReference>
<evidence type="ECO:0000313" key="13">
    <source>
        <dbReference type="EMBL" id="PRP83471.1"/>
    </source>
</evidence>
<evidence type="ECO:0000256" key="9">
    <source>
        <dbReference type="ARBA" id="ARBA00022840"/>
    </source>
</evidence>
<dbReference type="PANTHER" id="PTHR48053">
    <property type="entry name" value="LEUCINE RICH REPEAT FAMILY PROTEIN, EXPRESSED"/>
    <property type="match status" value="1"/>
</dbReference>
<keyword evidence="11" id="KW-0472">Membrane</keyword>
<evidence type="ECO:0000256" key="5">
    <source>
        <dbReference type="ARBA" id="ARBA00022729"/>
    </source>
</evidence>
<evidence type="ECO:0000256" key="1">
    <source>
        <dbReference type="ARBA" id="ARBA00004167"/>
    </source>
</evidence>
<evidence type="ECO:0000256" key="2">
    <source>
        <dbReference type="ARBA" id="ARBA00004236"/>
    </source>
</evidence>
<dbReference type="FunFam" id="3.80.10.10:FF:001678">
    <property type="entry name" value="Calmodulin-binding receptor kinase CaMRLK"/>
    <property type="match status" value="1"/>
</dbReference>